<dbReference type="EMBL" id="CP144754">
    <property type="protein sequence ID" value="WVZ98457.1"/>
    <property type="molecule type" value="Genomic_DNA"/>
</dbReference>
<protein>
    <submittedName>
        <fullName evidence="2">Uncharacterized protein</fullName>
    </submittedName>
</protein>
<feature type="region of interest" description="Disordered" evidence="1">
    <location>
        <begin position="82"/>
        <end position="155"/>
    </location>
</feature>
<organism evidence="2 3">
    <name type="scientific">Paspalum notatum var. saurae</name>
    <dbReference type="NCBI Taxonomy" id="547442"/>
    <lineage>
        <taxon>Eukaryota</taxon>
        <taxon>Viridiplantae</taxon>
        <taxon>Streptophyta</taxon>
        <taxon>Embryophyta</taxon>
        <taxon>Tracheophyta</taxon>
        <taxon>Spermatophyta</taxon>
        <taxon>Magnoliopsida</taxon>
        <taxon>Liliopsida</taxon>
        <taxon>Poales</taxon>
        <taxon>Poaceae</taxon>
        <taxon>PACMAD clade</taxon>
        <taxon>Panicoideae</taxon>
        <taxon>Andropogonodae</taxon>
        <taxon>Paspaleae</taxon>
        <taxon>Paspalinae</taxon>
        <taxon>Paspalum</taxon>
    </lineage>
</organism>
<accession>A0AAQ3XJ06</accession>
<keyword evidence="3" id="KW-1185">Reference proteome</keyword>
<dbReference type="Proteomes" id="UP001341281">
    <property type="component" value="Chromosome 10"/>
</dbReference>
<dbReference type="AlphaFoldDB" id="A0AAQ3XJ06"/>
<reference evidence="2 3" key="1">
    <citation type="submission" date="2024-02" db="EMBL/GenBank/DDBJ databases">
        <title>High-quality chromosome-scale genome assembly of Pensacola bahiagrass (Paspalum notatum Flugge var. saurae).</title>
        <authorList>
            <person name="Vega J.M."/>
            <person name="Podio M."/>
            <person name="Orjuela J."/>
            <person name="Siena L.A."/>
            <person name="Pessino S.C."/>
            <person name="Combes M.C."/>
            <person name="Mariac C."/>
            <person name="Albertini E."/>
            <person name="Pupilli F."/>
            <person name="Ortiz J.P.A."/>
            <person name="Leblanc O."/>
        </authorList>
    </citation>
    <scope>NUCLEOTIDE SEQUENCE [LARGE SCALE GENOMIC DNA]</scope>
    <source>
        <strain evidence="2">R1</strain>
        <tissue evidence="2">Leaf</tissue>
    </source>
</reference>
<gene>
    <name evidence="2" type="ORF">U9M48_043899</name>
</gene>
<evidence type="ECO:0000256" key="1">
    <source>
        <dbReference type="SAM" id="MobiDB-lite"/>
    </source>
</evidence>
<evidence type="ECO:0000313" key="2">
    <source>
        <dbReference type="EMBL" id="WVZ98457.1"/>
    </source>
</evidence>
<name>A0AAQ3XJ06_PASNO</name>
<sequence>MRLLRKPYQTVPKKMAHAAELPRSQRRFLYREPEPPKGGFSRLRGTLPSLPFILTAAAAPGTEPLRGAAQAAGARRMHGGPLASFAALTPSAASGPTRPPLHTDSLHHAGPHRRSDPSTAPRRPLGHANGRRAPPPRWAPGLPLRRAPHKPSRRATAELACRAGDEFVGERDGRCLWLGEDK</sequence>
<proteinExistence type="predicted"/>
<evidence type="ECO:0000313" key="3">
    <source>
        <dbReference type="Proteomes" id="UP001341281"/>
    </source>
</evidence>